<dbReference type="OrthoDB" id="2019351at2759"/>
<dbReference type="SMR" id="A0A8T3AT37"/>
<protein>
    <submittedName>
        <fullName evidence="2">Uncharacterized protein</fullName>
    </submittedName>
</protein>
<dbReference type="EMBL" id="JAGYWB010000014">
    <property type="protein sequence ID" value="KAI0499281.1"/>
    <property type="molecule type" value="Genomic_DNA"/>
</dbReference>
<dbReference type="AlphaFoldDB" id="A0A8T3AT37"/>
<dbReference type="InterPro" id="IPR044823">
    <property type="entry name" value="ASIL1/2-like"/>
</dbReference>
<dbReference type="PANTHER" id="PTHR31307">
    <property type="entry name" value="TRIHELIX TRANSCRIPTION FACTOR ASIL2"/>
    <property type="match status" value="1"/>
</dbReference>
<proteinExistence type="predicted"/>
<organism evidence="2 3">
    <name type="scientific">Dendrobium nobile</name>
    <name type="common">Orchid</name>
    <dbReference type="NCBI Taxonomy" id="94219"/>
    <lineage>
        <taxon>Eukaryota</taxon>
        <taxon>Viridiplantae</taxon>
        <taxon>Streptophyta</taxon>
        <taxon>Embryophyta</taxon>
        <taxon>Tracheophyta</taxon>
        <taxon>Spermatophyta</taxon>
        <taxon>Magnoliopsida</taxon>
        <taxon>Liliopsida</taxon>
        <taxon>Asparagales</taxon>
        <taxon>Orchidaceae</taxon>
        <taxon>Epidendroideae</taxon>
        <taxon>Malaxideae</taxon>
        <taxon>Dendrobiinae</taxon>
        <taxon>Dendrobium</taxon>
    </lineage>
</organism>
<dbReference type="GO" id="GO:0000976">
    <property type="term" value="F:transcription cis-regulatory region binding"/>
    <property type="evidence" value="ECO:0007669"/>
    <property type="project" value="TreeGrafter"/>
</dbReference>
<feature type="region of interest" description="Disordered" evidence="1">
    <location>
        <begin position="64"/>
        <end position="102"/>
    </location>
</feature>
<evidence type="ECO:0000313" key="3">
    <source>
        <dbReference type="Proteomes" id="UP000829196"/>
    </source>
</evidence>
<reference evidence="2" key="1">
    <citation type="journal article" date="2022" name="Front. Genet.">
        <title>Chromosome-Scale Assembly of the Dendrobium nobile Genome Provides Insights Into the Molecular Mechanism of the Biosynthesis of the Medicinal Active Ingredient of Dendrobium.</title>
        <authorList>
            <person name="Xu Q."/>
            <person name="Niu S.-C."/>
            <person name="Li K.-L."/>
            <person name="Zheng P.-J."/>
            <person name="Zhang X.-J."/>
            <person name="Jia Y."/>
            <person name="Liu Y."/>
            <person name="Niu Y.-X."/>
            <person name="Yu L.-H."/>
            <person name="Chen D.-F."/>
            <person name="Zhang G.-Q."/>
        </authorList>
    </citation>
    <scope>NUCLEOTIDE SEQUENCE</scope>
    <source>
        <tissue evidence="2">Leaf</tissue>
    </source>
</reference>
<dbReference type="Proteomes" id="UP000829196">
    <property type="component" value="Unassembled WGS sequence"/>
</dbReference>
<feature type="compositionally biased region" description="Polar residues" evidence="1">
    <location>
        <begin position="92"/>
        <end position="102"/>
    </location>
</feature>
<accession>A0A8T3AT37</accession>
<evidence type="ECO:0000256" key="1">
    <source>
        <dbReference type="SAM" id="MobiDB-lite"/>
    </source>
</evidence>
<evidence type="ECO:0000313" key="2">
    <source>
        <dbReference type="EMBL" id="KAI0499281.1"/>
    </source>
</evidence>
<dbReference type="PANTHER" id="PTHR31307:SF4">
    <property type="entry name" value="TRIHELIX TRANSCRIPTION FACTOR ASIL2"/>
    <property type="match status" value="1"/>
</dbReference>
<name>A0A8T3AT37_DENNO</name>
<sequence length="102" mass="11742">MKVLTQAILKFGEVYQRVESLKLQQTMEMEKQRLGFTRELEKQRMQFFMKSQMELSQLRRRLQPSGVGGGCSGGVSSNNYLHHSRRGHQHSAENGNNNFING</sequence>
<comment type="caution">
    <text evidence="2">The sequence shown here is derived from an EMBL/GenBank/DDBJ whole genome shotgun (WGS) entry which is preliminary data.</text>
</comment>
<dbReference type="GO" id="GO:0005634">
    <property type="term" value="C:nucleus"/>
    <property type="evidence" value="ECO:0007669"/>
    <property type="project" value="TreeGrafter"/>
</dbReference>
<gene>
    <name evidence="2" type="ORF">KFK09_020184</name>
</gene>
<keyword evidence="3" id="KW-1185">Reference proteome</keyword>